<dbReference type="AlphaFoldDB" id="A0A0A9C6F5"/>
<sequence length="62" mass="7331">MIILRTGFIKRLYIFCSHILLDSYDAPATNLKNFKQVIYTEIEHAEVTIHNMYIFCDCLFAK</sequence>
<evidence type="ECO:0000313" key="1">
    <source>
        <dbReference type="EMBL" id="JAD71899.1"/>
    </source>
</evidence>
<accession>A0A0A9C6F5</accession>
<name>A0A0A9C6F5_ARUDO</name>
<protein>
    <submittedName>
        <fullName evidence="1">Uncharacterized protein</fullName>
    </submittedName>
</protein>
<proteinExistence type="predicted"/>
<reference evidence="1" key="2">
    <citation type="journal article" date="2015" name="Data Brief">
        <title>Shoot transcriptome of the giant reed, Arundo donax.</title>
        <authorList>
            <person name="Barrero R.A."/>
            <person name="Guerrero F.D."/>
            <person name="Moolhuijzen P."/>
            <person name="Goolsby J.A."/>
            <person name="Tidwell J."/>
            <person name="Bellgard S.E."/>
            <person name="Bellgard M.I."/>
        </authorList>
    </citation>
    <scope>NUCLEOTIDE SEQUENCE</scope>
    <source>
        <tissue evidence="1">Shoot tissue taken approximately 20 cm above the soil surface</tissue>
    </source>
</reference>
<organism evidence="1">
    <name type="scientific">Arundo donax</name>
    <name type="common">Giant reed</name>
    <name type="synonym">Donax arundinaceus</name>
    <dbReference type="NCBI Taxonomy" id="35708"/>
    <lineage>
        <taxon>Eukaryota</taxon>
        <taxon>Viridiplantae</taxon>
        <taxon>Streptophyta</taxon>
        <taxon>Embryophyta</taxon>
        <taxon>Tracheophyta</taxon>
        <taxon>Spermatophyta</taxon>
        <taxon>Magnoliopsida</taxon>
        <taxon>Liliopsida</taxon>
        <taxon>Poales</taxon>
        <taxon>Poaceae</taxon>
        <taxon>PACMAD clade</taxon>
        <taxon>Arundinoideae</taxon>
        <taxon>Arundineae</taxon>
        <taxon>Arundo</taxon>
    </lineage>
</organism>
<dbReference type="EMBL" id="GBRH01225996">
    <property type="protein sequence ID" value="JAD71899.1"/>
    <property type="molecule type" value="Transcribed_RNA"/>
</dbReference>
<reference evidence="1" key="1">
    <citation type="submission" date="2014-09" db="EMBL/GenBank/DDBJ databases">
        <authorList>
            <person name="Magalhaes I.L.F."/>
            <person name="Oliveira U."/>
            <person name="Santos F.R."/>
            <person name="Vidigal T.H.D.A."/>
            <person name="Brescovit A.D."/>
            <person name="Santos A.J."/>
        </authorList>
    </citation>
    <scope>NUCLEOTIDE SEQUENCE</scope>
    <source>
        <tissue evidence="1">Shoot tissue taken approximately 20 cm above the soil surface</tissue>
    </source>
</reference>